<dbReference type="SUPFAM" id="SSF100920">
    <property type="entry name" value="Heat shock protein 70kD (HSP70), peptide-binding domain"/>
    <property type="match status" value="1"/>
</dbReference>
<dbReference type="EMBL" id="CP121472">
    <property type="protein sequence ID" value="WPL17020.1"/>
    <property type="molecule type" value="Genomic_DNA"/>
</dbReference>
<sequence length="586" mass="63701">MSDIIIGIDLGTTNSEVAIVRDGHPEILAIEGAKLLPSVVGLGDNGQLLVGQAARNQYSLYPERTIRSVKRRMGEDVHLDMGEQSYRPQEISALILKRLKQVAEQHLGEPVGKAVITVPAYFSDAQRQATRDAGELAGLEVVRIINEPTAAALAYEADHQGSKTILVYDLGGGTFDVSVVRMTADITEVLASHGNNQLGGDDFDARLVEHVLKHLKTEHGIEQLGDRAAHARIQRACEAAKITLSDAPFARIDEEYLLEHQGQPLNLSLEISRTDYEEMIASYIDETLEAVHTALKGASLAVADLDEVLLVGGSTRTPLIQERLEQILGMQPRAEVDPDLCVAAGAAIQAAVISGQKVASVLVDVTPYTFGTSAFAEMHGEPYPFVYVPLIRKNTPLPATKSEAFETMYNGQTKIEVHVYQGEDPDALNNTEIGSFHVEGLSDVPAGNVIVTTFTLDLNGILQVTAREKRTGLEKQITIDNATARFEEQELETARKRLSALIDGEAERVTEDGTGAESDTAGRRESVQARAMIEKAERLMATASADDKEDLVDMTEALRDALQANDPEAIERTLAELSDLVFYLES</sequence>
<dbReference type="SUPFAM" id="SSF53067">
    <property type="entry name" value="Actin-like ATPase domain"/>
    <property type="match status" value="2"/>
</dbReference>
<keyword evidence="3 4" id="KW-0067">ATP-binding</keyword>
<gene>
    <name evidence="5" type="primary">dnaK_2</name>
    <name evidence="5" type="ORF">Thiowin_02005</name>
</gene>
<name>A0ABZ0SBP4_9GAMM</name>
<dbReference type="InterPro" id="IPR029047">
    <property type="entry name" value="HSP70_peptide-bd_sf"/>
</dbReference>
<evidence type="ECO:0000256" key="3">
    <source>
        <dbReference type="ARBA" id="ARBA00022840"/>
    </source>
</evidence>
<dbReference type="InterPro" id="IPR018181">
    <property type="entry name" value="Heat_shock_70_CS"/>
</dbReference>
<keyword evidence="2 4" id="KW-0547">Nucleotide-binding</keyword>
<dbReference type="Pfam" id="PF00012">
    <property type="entry name" value="HSP70"/>
    <property type="match status" value="1"/>
</dbReference>
<dbReference type="Proteomes" id="UP001432180">
    <property type="component" value="Chromosome"/>
</dbReference>
<protein>
    <submittedName>
        <fullName evidence="5">Heat shock protein 70</fullName>
    </submittedName>
</protein>
<dbReference type="Gene3D" id="3.30.420.40">
    <property type="match status" value="2"/>
</dbReference>
<keyword evidence="5" id="KW-0346">Stress response</keyword>
<dbReference type="PANTHER" id="PTHR19375">
    <property type="entry name" value="HEAT SHOCK PROTEIN 70KDA"/>
    <property type="match status" value="1"/>
</dbReference>
<evidence type="ECO:0000313" key="6">
    <source>
        <dbReference type="Proteomes" id="UP001432180"/>
    </source>
</evidence>
<reference evidence="5 6" key="1">
    <citation type="journal article" date="2023" name="Microorganisms">
        <title>Thiorhodovibrio frisius and Trv. litoralis spp. nov., Two Novel Members from a Clade of Fastidious Purple Sulfur Bacteria That Exhibit Unique Red-Shifted Light-Harvesting Capabilities.</title>
        <authorList>
            <person name="Methner A."/>
            <person name="Kuzyk S.B."/>
            <person name="Petersen J."/>
            <person name="Bauer S."/>
            <person name="Brinkmann H."/>
            <person name="Sichau K."/>
            <person name="Wanner G."/>
            <person name="Wolf J."/>
            <person name="Neumann-Schaal M."/>
            <person name="Henke P."/>
            <person name="Tank M."/>
            <person name="Sproer C."/>
            <person name="Bunk B."/>
            <person name="Overmann J."/>
        </authorList>
    </citation>
    <scope>NUCLEOTIDE SEQUENCE [LARGE SCALE GENOMIC DNA]</scope>
    <source>
        <strain evidence="5 6">DSM 6702</strain>
    </source>
</reference>
<dbReference type="PRINTS" id="PR00301">
    <property type="entry name" value="HEATSHOCK70"/>
</dbReference>
<organism evidence="5 6">
    <name type="scientific">Thiorhodovibrio winogradskyi</name>
    <dbReference type="NCBI Taxonomy" id="77007"/>
    <lineage>
        <taxon>Bacteria</taxon>
        <taxon>Pseudomonadati</taxon>
        <taxon>Pseudomonadota</taxon>
        <taxon>Gammaproteobacteria</taxon>
        <taxon>Chromatiales</taxon>
        <taxon>Chromatiaceae</taxon>
        <taxon>Thiorhodovibrio</taxon>
    </lineage>
</organism>
<dbReference type="PROSITE" id="PS00297">
    <property type="entry name" value="HSP70_1"/>
    <property type="match status" value="1"/>
</dbReference>
<dbReference type="InterPro" id="IPR013126">
    <property type="entry name" value="Hsp_70_fam"/>
</dbReference>
<evidence type="ECO:0000256" key="2">
    <source>
        <dbReference type="ARBA" id="ARBA00022741"/>
    </source>
</evidence>
<proteinExistence type="inferred from homology"/>
<dbReference type="RefSeq" id="WP_328987543.1">
    <property type="nucleotide sequence ID" value="NZ_CP121472.1"/>
</dbReference>
<dbReference type="PROSITE" id="PS00329">
    <property type="entry name" value="HSP70_2"/>
    <property type="match status" value="1"/>
</dbReference>
<dbReference type="Gene3D" id="2.60.34.10">
    <property type="entry name" value="Substrate Binding Domain Of DNAk, Chain A, domain 1"/>
    <property type="match status" value="1"/>
</dbReference>
<keyword evidence="6" id="KW-1185">Reference proteome</keyword>
<evidence type="ECO:0000256" key="4">
    <source>
        <dbReference type="RuleBase" id="RU003322"/>
    </source>
</evidence>
<evidence type="ECO:0000256" key="1">
    <source>
        <dbReference type="ARBA" id="ARBA00007381"/>
    </source>
</evidence>
<comment type="similarity">
    <text evidence="1 4">Belongs to the heat shock protein 70 family.</text>
</comment>
<accession>A0ABZ0SBP4</accession>
<dbReference type="InterPro" id="IPR043129">
    <property type="entry name" value="ATPase_NBD"/>
</dbReference>
<evidence type="ECO:0000313" key="5">
    <source>
        <dbReference type="EMBL" id="WPL17020.1"/>
    </source>
</evidence>
<dbReference type="Gene3D" id="3.90.640.10">
    <property type="entry name" value="Actin, Chain A, domain 4"/>
    <property type="match status" value="1"/>
</dbReference>